<feature type="region of interest" description="Disordered" evidence="1">
    <location>
        <begin position="311"/>
        <end position="419"/>
    </location>
</feature>
<accession>A0AAV9MXU7</accession>
<evidence type="ECO:0008006" key="4">
    <source>
        <dbReference type="Google" id="ProtNLM"/>
    </source>
</evidence>
<name>A0AAV9MXU7_9EURO</name>
<feature type="compositionally biased region" description="Polar residues" evidence="1">
    <location>
        <begin position="178"/>
        <end position="202"/>
    </location>
</feature>
<protein>
    <recommendedName>
        <fullName evidence="4">Myb-like domain-containing protein</fullName>
    </recommendedName>
</protein>
<reference evidence="2 3" key="1">
    <citation type="submission" date="2023-08" db="EMBL/GenBank/DDBJ databases">
        <title>Black Yeasts Isolated from many extreme environments.</title>
        <authorList>
            <person name="Coleine C."/>
            <person name="Stajich J.E."/>
            <person name="Selbmann L."/>
        </authorList>
    </citation>
    <scope>NUCLEOTIDE SEQUENCE [LARGE SCALE GENOMIC DNA]</scope>
    <source>
        <strain evidence="2 3">CCFEE 5792</strain>
    </source>
</reference>
<keyword evidence="3" id="KW-1185">Reference proteome</keyword>
<feature type="compositionally biased region" description="Acidic residues" evidence="1">
    <location>
        <begin position="361"/>
        <end position="371"/>
    </location>
</feature>
<dbReference type="Proteomes" id="UP001358417">
    <property type="component" value="Unassembled WGS sequence"/>
</dbReference>
<dbReference type="GeneID" id="89977002"/>
<gene>
    <name evidence="2" type="ORF">LTR84_008840</name>
</gene>
<dbReference type="EMBL" id="JAVRRD010000034">
    <property type="protein sequence ID" value="KAK5045748.1"/>
    <property type="molecule type" value="Genomic_DNA"/>
</dbReference>
<organism evidence="2 3">
    <name type="scientific">Exophiala bonariae</name>
    <dbReference type="NCBI Taxonomy" id="1690606"/>
    <lineage>
        <taxon>Eukaryota</taxon>
        <taxon>Fungi</taxon>
        <taxon>Dikarya</taxon>
        <taxon>Ascomycota</taxon>
        <taxon>Pezizomycotina</taxon>
        <taxon>Eurotiomycetes</taxon>
        <taxon>Chaetothyriomycetidae</taxon>
        <taxon>Chaetothyriales</taxon>
        <taxon>Herpotrichiellaceae</taxon>
        <taxon>Exophiala</taxon>
    </lineage>
</organism>
<dbReference type="AlphaFoldDB" id="A0AAV9MXU7"/>
<evidence type="ECO:0000313" key="2">
    <source>
        <dbReference type="EMBL" id="KAK5045748.1"/>
    </source>
</evidence>
<feature type="compositionally biased region" description="Low complexity" evidence="1">
    <location>
        <begin position="216"/>
        <end position="241"/>
    </location>
</feature>
<dbReference type="RefSeq" id="XP_064701359.1">
    <property type="nucleotide sequence ID" value="XM_064852384.1"/>
</dbReference>
<proteinExistence type="predicted"/>
<feature type="compositionally biased region" description="Low complexity" evidence="1">
    <location>
        <begin position="405"/>
        <end position="415"/>
    </location>
</feature>
<evidence type="ECO:0000313" key="3">
    <source>
        <dbReference type="Proteomes" id="UP001358417"/>
    </source>
</evidence>
<feature type="region of interest" description="Disordered" evidence="1">
    <location>
        <begin position="168"/>
        <end position="258"/>
    </location>
</feature>
<comment type="caution">
    <text evidence="2">The sequence shown here is derived from an EMBL/GenBank/DDBJ whole genome shotgun (WGS) entry which is preliminary data.</text>
</comment>
<sequence>MSFYNAKESFFMEALASTIRPIVEIVPLTDTDVFQYLDAHPKVLQKYFEERQGLLKSFNKPATGDQCVLCGFGAPCKQQLSFSKTVVIAESATVDEEINADEGSFSEHGLDPALWEVPDFSTIWTPTFDLFPDSFPSPPVSPWAVPASPSTAAATATDSLPAKPTKTISKVFTLPSRPATNSVPSTGSNTIPASRKTPSASEKTFPVSGKALSIAGTTRPKTGKTLPPTTSSSLPQSHSTTANGPKKQSRKWSPEEESSCIEHMSAVVKEGIITGEARFREAGRRMKEIDGFERTKSTAIKNFWNRVGRARSGIDERKNRNAPLATSQQGKSAKLSVPKPSQSQRKTPTMHRSRSSKQESDSDSDSYDEQDLVSPDTTVSPPTTPGKRTRRSILDSDSESDWESQLEQQQEQALWEPDDDILNAIAKGVRPRKQARTGY</sequence>
<evidence type="ECO:0000256" key="1">
    <source>
        <dbReference type="SAM" id="MobiDB-lite"/>
    </source>
</evidence>